<feature type="compositionally biased region" description="Basic residues" evidence="1">
    <location>
        <begin position="93"/>
        <end position="103"/>
    </location>
</feature>
<gene>
    <name evidence="2" type="ORF">QE152_g287</name>
</gene>
<comment type="caution">
    <text evidence="2">The sequence shown here is derived from an EMBL/GenBank/DDBJ whole genome shotgun (WGS) entry which is preliminary data.</text>
</comment>
<evidence type="ECO:0000313" key="3">
    <source>
        <dbReference type="Proteomes" id="UP001458880"/>
    </source>
</evidence>
<organism evidence="2 3">
    <name type="scientific">Popillia japonica</name>
    <name type="common">Japanese beetle</name>
    <dbReference type="NCBI Taxonomy" id="7064"/>
    <lineage>
        <taxon>Eukaryota</taxon>
        <taxon>Metazoa</taxon>
        <taxon>Ecdysozoa</taxon>
        <taxon>Arthropoda</taxon>
        <taxon>Hexapoda</taxon>
        <taxon>Insecta</taxon>
        <taxon>Pterygota</taxon>
        <taxon>Neoptera</taxon>
        <taxon>Endopterygota</taxon>
        <taxon>Coleoptera</taxon>
        <taxon>Polyphaga</taxon>
        <taxon>Scarabaeiformia</taxon>
        <taxon>Scarabaeidae</taxon>
        <taxon>Rutelinae</taxon>
        <taxon>Popillia</taxon>
    </lineage>
</organism>
<proteinExistence type="predicted"/>
<evidence type="ECO:0000313" key="2">
    <source>
        <dbReference type="EMBL" id="KAK9758987.1"/>
    </source>
</evidence>
<feature type="region of interest" description="Disordered" evidence="1">
    <location>
        <begin position="81"/>
        <end position="126"/>
    </location>
</feature>
<accession>A0AAW1NKD2</accession>
<keyword evidence="3" id="KW-1185">Reference proteome</keyword>
<feature type="compositionally biased region" description="Basic and acidic residues" evidence="1">
    <location>
        <begin position="109"/>
        <end position="126"/>
    </location>
</feature>
<evidence type="ECO:0000256" key="1">
    <source>
        <dbReference type="SAM" id="MobiDB-lite"/>
    </source>
</evidence>
<dbReference type="EMBL" id="JASPKY010000002">
    <property type="protein sequence ID" value="KAK9758987.1"/>
    <property type="molecule type" value="Genomic_DNA"/>
</dbReference>
<dbReference type="Proteomes" id="UP001458880">
    <property type="component" value="Unassembled WGS sequence"/>
</dbReference>
<reference evidence="2 3" key="1">
    <citation type="journal article" date="2024" name="BMC Genomics">
        <title>De novo assembly and annotation of Popillia japonica's genome with initial clues to its potential as an invasive pest.</title>
        <authorList>
            <person name="Cucini C."/>
            <person name="Boschi S."/>
            <person name="Funari R."/>
            <person name="Cardaioli E."/>
            <person name="Iannotti N."/>
            <person name="Marturano G."/>
            <person name="Paoli F."/>
            <person name="Bruttini M."/>
            <person name="Carapelli A."/>
            <person name="Frati F."/>
            <person name="Nardi F."/>
        </authorList>
    </citation>
    <scope>NUCLEOTIDE SEQUENCE [LARGE SCALE GENOMIC DNA]</scope>
    <source>
        <strain evidence="2">DMR45628</strain>
    </source>
</reference>
<dbReference type="AlphaFoldDB" id="A0AAW1NKD2"/>
<protein>
    <submittedName>
        <fullName evidence="2">Uncharacterized protein</fullName>
    </submittedName>
</protein>
<name>A0AAW1NKD2_POPJA</name>
<sequence length="126" mass="14202">MDRPDPSCSLKPNSILSEIVLNVQDTAIANTLTYDKENISVNKNQDNNKITNDTESTLFDIAKATKPKRNIISQIIIKHSDIKPFPKAGPRQGNRKPREKGKSRIYIQDLDREIGNQEKRANQGST</sequence>